<accession>A0A8T1W942</accession>
<name>A0A8T1W942_9STRA</name>
<comment type="caution">
    <text evidence="1">The sequence shown here is derived from an EMBL/GenBank/DDBJ whole genome shotgun (WGS) entry which is preliminary data.</text>
</comment>
<dbReference type="Proteomes" id="UP000693981">
    <property type="component" value="Unassembled WGS sequence"/>
</dbReference>
<sequence>MHCRSLRLSSRLLPHRPTRFNSSFASRNAASSIQHLRHFASSSPPQDSDPPIGLQEILTTLSKVKARKDVFQKYKQQDVFAPSGMSWLANWLMFYHLNRPQQTQLDLIEFLEGAKYAMEATMTAMYSREFADYVRREAAAPGALQPDCATAEMVQRSLESVSYEAFKAFVLQSSSVGIRAEMQKIEMHSAHLLSVQYQRIAKRPTTNLSGAKILGVPINERLKLAVLFDITEHVNVALPEEEIQDELTIRRTKAIWQFESNVTTAEDIDWIIEPLHLVA</sequence>
<evidence type="ECO:0000313" key="2">
    <source>
        <dbReference type="Proteomes" id="UP000693981"/>
    </source>
</evidence>
<evidence type="ECO:0000313" key="1">
    <source>
        <dbReference type="EMBL" id="KAG7388209.1"/>
    </source>
</evidence>
<organism evidence="1 2">
    <name type="scientific">Phytophthora boehmeriae</name>
    <dbReference type="NCBI Taxonomy" id="109152"/>
    <lineage>
        <taxon>Eukaryota</taxon>
        <taxon>Sar</taxon>
        <taxon>Stramenopiles</taxon>
        <taxon>Oomycota</taxon>
        <taxon>Peronosporomycetes</taxon>
        <taxon>Peronosporales</taxon>
        <taxon>Peronosporaceae</taxon>
        <taxon>Phytophthora</taxon>
    </lineage>
</organism>
<keyword evidence="2" id="KW-1185">Reference proteome</keyword>
<dbReference type="AlphaFoldDB" id="A0A8T1W942"/>
<proteinExistence type="predicted"/>
<protein>
    <submittedName>
        <fullName evidence="1">Uncharacterized protein</fullName>
    </submittedName>
</protein>
<dbReference type="OrthoDB" id="115153at2759"/>
<reference evidence="1" key="1">
    <citation type="submission" date="2021-02" db="EMBL/GenBank/DDBJ databases">
        <authorList>
            <person name="Palmer J.M."/>
        </authorList>
    </citation>
    <scope>NUCLEOTIDE SEQUENCE</scope>
    <source>
        <strain evidence="1">SCRP23</strain>
    </source>
</reference>
<gene>
    <name evidence="1" type="ORF">PHYBOEH_007998</name>
</gene>
<dbReference type="EMBL" id="JAGDFL010000452">
    <property type="protein sequence ID" value="KAG7388209.1"/>
    <property type="molecule type" value="Genomic_DNA"/>
</dbReference>